<dbReference type="GO" id="GO:0016740">
    <property type="term" value="F:transferase activity"/>
    <property type="evidence" value="ECO:0007669"/>
    <property type="project" value="UniProtKB-KW"/>
</dbReference>
<dbReference type="InterPro" id="IPR016181">
    <property type="entry name" value="Acyl_CoA_acyltransferase"/>
</dbReference>
<dbReference type="Proteomes" id="UP000481583">
    <property type="component" value="Unassembled WGS sequence"/>
</dbReference>
<dbReference type="Gene3D" id="3.40.630.30">
    <property type="match status" value="1"/>
</dbReference>
<feature type="non-terminal residue" evidence="1">
    <location>
        <position position="1"/>
    </location>
</feature>
<evidence type="ECO:0000313" key="2">
    <source>
        <dbReference type="Proteomes" id="UP000481583"/>
    </source>
</evidence>
<dbReference type="AlphaFoldDB" id="A0A6G4TUZ1"/>
<sequence>QGAGLGRRLAAAARRLVPDGAPLWAQIAPGNAASVRAFLAAGFRPVGAEALLTAG</sequence>
<keyword evidence="1" id="KW-0808">Transferase</keyword>
<dbReference type="EMBL" id="JAAKZV010000005">
    <property type="protein sequence ID" value="NGN62857.1"/>
    <property type="molecule type" value="Genomic_DNA"/>
</dbReference>
<organism evidence="1 2">
    <name type="scientific">Streptomyces coryli</name>
    <dbReference type="NCBI Taxonomy" id="1128680"/>
    <lineage>
        <taxon>Bacteria</taxon>
        <taxon>Bacillati</taxon>
        <taxon>Actinomycetota</taxon>
        <taxon>Actinomycetes</taxon>
        <taxon>Kitasatosporales</taxon>
        <taxon>Streptomycetaceae</taxon>
        <taxon>Streptomyces</taxon>
    </lineage>
</organism>
<protein>
    <submittedName>
        <fullName evidence="1">GNAT family N-acetyltransferase</fullName>
    </submittedName>
</protein>
<gene>
    <name evidence="1" type="ORF">G5C51_02930</name>
</gene>
<keyword evidence="2" id="KW-1185">Reference proteome</keyword>
<comment type="caution">
    <text evidence="1">The sequence shown here is derived from an EMBL/GenBank/DDBJ whole genome shotgun (WGS) entry which is preliminary data.</text>
</comment>
<name>A0A6G4TUZ1_9ACTN</name>
<reference evidence="1 2" key="1">
    <citation type="submission" date="2020-02" db="EMBL/GenBank/DDBJ databases">
        <title>Whole-genome analyses of novel actinobacteria.</title>
        <authorList>
            <person name="Sahin N."/>
        </authorList>
    </citation>
    <scope>NUCLEOTIDE SEQUENCE [LARGE SCALE GENOMIC DNA]</scope>
    <source>
        <strain evidence="1 2">A7024</strain>
    </source>
</reference>
<accession>A0A6G4TUZ1</accession>
<proteinExistence type="predicted"/>
<evidence type="ECO:0000313" key="1">
    <source>
        <dbReference type="EMBL" id="NGN62857.1"/>
    </source>
</evidence>
<dbReference type="SUPFAM" id="SSF55729">
    <property type="entry name" value="Acyl-CoA N-acyltransferases (Nat)"/>
    <property type="match status" value="1"/>
</dbReference>